<feature type="compositionally biased region" description="Basic residues" evidence="1">
    <location>
        <begin position="31"/>
        <end position="48"/>
    </location>
</feature>
<organism evidence="2 3">
    <name type="scientific">Apolygus lucorum</name>
    <name type="common">Small green plant bug</name>
    <name type="synonym">Lygocoris lucorum</name>
    <dbReference type="NCBI Taxonomy" id="248454"/>
    <lineage>
        <taxon>Eukaryota</taxon>
        <taxon>Metazoa</taxon>
        <taxon>Ecdysozoa</taxon>
        <taxon>Arthropoda</taxon>
        <taxon>Hexapoda</taxon>
        <taxon>Insecta</taxon>
        <taxon>Pterygota</taxon>
        <taxon>Neoptera</taxon>
        <taxon>Paraneoptera</taxon>
        <taxon>Hemiptera</taxon>
        <taxon>Heteroptera</taxon>
        <taxon>Panheteroptera</taxon>
        <taxon>Cimicomorpha</taxon>
        <taxon>Miridae</taxon>
        <taxon>Mirini</taxon>
        <taxon>Apolygus</taxon>
    </lineage>
</organism>
<feature type="compositionally biased region" description="Pro residues" evidence="1">
    <location>
        <begin position="50"/>
        <end position="62"/>
    </location>
</feature>
<keyword evidence="3" id="KW-1185">Reference proteome</keyword>
<evidence type="ECO:0000313" key="3">
    <source>
        <dbReference type="Proteomes" id="UP000466442"/>
    </source>
</evidence>
<reference evidence="2" key="1">
    <citation type="journal article" date="2021" name="Mol. Ecol. Resour.">
        <title>Apolygus lucorum genome provides insights into omnivorousness and mesophyll feeding.</title>
        <authorList>
            <person name="Liu Y."/>
            <person name="Liu H."/>
            <person name="Wang H."/>
            <person name="Huang T."/>
            <person name="Liu B."/>
            <person name="Yang B."/>
            <person name="Yin L."/>
            <person name="Li B."/>
            <person name="Zhang Y."/>
            <person name="Zhang S."/>
            <person name="Jiang F."/>
            <person name="Zhang X."/>
            <person name="Ren Y."/>
            <person name="Wang B."/>
            <person name="Wang S."/>
            <person name="Lu Y."/>
            <person name="Wu K."/>
            <person name="Fan W."/>
            <person name="Wang G."/>
        </authorList>
    </citation>
    <scope>NUCLEOTIDE SEQUENCE</scope>
    <source>
        <strain evidence="2">12Hb</strain>
    </source>
</reference>
<feature type="region of interest" description="Disordered" evidence="1">
    <location>
        <begin position="1"/>
        <end position="103"/>
    </location>
</feature>
<dbReference type="AlphaFoldDB" id="A0A6A4JK91"/>
<dbReference type="Proteomes" id="UP000466442">
    <property type="component" value="Unassembled WGS sequence"/>
</dbReference>
<comment type="caution">
    <text evidence="2">The sequence shown here is derived from an EMBL/GenBank/DDBJ whole genome shotgun (WGS) entry which is preliminary data.</text>
</comment>
<dbReference type="EMBL" id="WIXP02000013">
    <property type="protein sequence ID" value="KAF6201385.1"/>
    <property type="molecule type" value="Genomic_DNA"/>
</dbReference>
<name>A0A6A4JK91_APOLU</name>
<protein>
    <submittedName>
        <fullName evidence="2">Uncharacterized protein</fullName>
    </submittedName>
</protein>
<evidence type="ECO:0000313" key="2">
    <source>
        <dbReference type="EMBL" id="KAF6201385.1"/>
    </source>
</evidence>
<feature type="compositionally biased region" description="Pro residues" evidence="1">
    <location>
        <begin position="74"/>
        <end position="103"/>
    </location>
</feature>
<accession>A0A6A4JK91</accession>
<proteinExistence type="predicted"/>
<evidence type="ECO:0000256" key="1">
    <source>
        <dbReference type="SAM" id="MobiDB-lite"/>
    </source>
</evidence>
<sequence>MGGDAERQGPSVSSRFPPEIWTATTRDRVRTTPRQKSRRCRTWSRRAAAKPPPASPRRPTPHPVHQGKRRHPTPRPPPPPPPPCYGPHPTPRPPPPPPPCYGQ</sequence>
<gene>
    <name evidence="2" type="ORF">GE061_005833</name>
</gene>